<protein>
    <submittedName>
        <fullName evidence="1">Uncharacterized protein</fullName>
    </submittedName>
</protein>
<feature type="non-terminal residue" evidence="1">
    <location>
        <position position="1"/>
    </location>
</feature>
<dbReference type="EMBL" id="CAMGYJ010000006">
    <property type="protein sequence ID" value="CAI0429717.1"/>
    <property type="molecule type" value="Genomic_DNA"/>
</dbReference>
<dbReference type="AlphaFoldDB" id="A0AAV0L5I2"/>
<organism evidence="1 2">
    <name type="scientific">Linum tenue</name>
    <dbReference type="NCBI Taxonomy" id="586396"/>
    <lineage>
        <taxon>Eukaryota</taxon>
        <taxon>Viridiplantae</taxon>
        <taxon>Streptophyta</taxon>
        <taxon>Embryophyta</taxon>
        <taxon>Tracheophyta</taxon>
        <taxon>Spermatophyta</taxon>
        <taxon>Magnoliopsida</taxon>
        <taxon>eudicotyledons</taxon>
        <taxon>Gunneridae</taxon>
        <taxon>Pentapetalae</taxon>
        <taxon>rosids</taxon>
        <taxon>fabids</taxon>
        <taxon>Malpighiales</taxon>
        <taxon>Linaceae</taxon>
        <taxon>Linum</taxon>
    </lineage>
</organism>
<sequence length="124" mass="13592">GKAGPTYQEFRCSIPSGSGGIQSGVTFSVIRFPDALKRLSFVSLAKWISGEITPSIELREISTHCNSESSPKLVGIVPLIWFLSRVTYVKDFSSPNDIGRGPEMELASRESRLNLVNFLISSLN</sequence>
<accession>A0AAV0L5I2</accession>
<gene>
    <name evidence="1" type="ORF">LITE_LOCUS22268</name>
</gene>
<evidence type="ECO:0000313" key="2">
    <source>
        <dbReference type="Proteomes" id="UP001154282"/>
    </source>
</evidence>
<comment type="caution">
    <text evidence="1">The sequence shown here is derived from an EMBL/GenBank/DDBJ whole genome shotgun (WGS) entry which is preliminary data.</text>
</comment>
<dbReference type="Proteomes" id="UP001154282">
    <property type="component" value="Unassembled WGS sequence"/>
</dbReference>
<keyword evidence="2" id="KW-1185">Reference proteome</keyword>
<proteinExistence type="predicted"/>
<reference evidence="1" key="1">
    <citation type="submission" date="2022-08" db="EMBL/GenBank/DDBJ databases">
        <authorList>
            <person name="Gutierrez-Valencia J."/>
        </authorList>
    </citation>
    <scope>NUCLEOTIDE SEQUENCE</scope>
</reference>
<evidence type="ECO:0000313" key="1">
    <source>
        <dbReference type="EMBL" id="CAI0429717.1"/>
    </source>
</evidence>
<name>A0AAV0L5I2_9ROSI</name>